<evidence type="ECO:0000313" key="2">
    <source>
        <dbReference type="EMBL" id="ADY59790.1"/>
    </source>
</evidence>
<dbReference type="KEGG" id="pbs:Plabr_2188"/>
<keyword evidence="3" id="KW-1185">Reference proteome</keyword>
<dbReference type="HOGENOM" id="CLU_2095048_0_0_0"/>
<gene>
    <name evidence="2" type="ordered locus">Plabr_2188</name>
</gene>
<evidence type="ECO:0000313" key="3">
    <source>
        <dbReference type="Proteomes" id="UP000006860"/>
    </source>
</evidence>
<dbReference type="Proteomes" id="UP000006860">
    <property type="component" value="Chromosome"/>
</dbReference>
<evidence type="ECO:0000256" key="1">
    <source>
        <dbReference type="SAM" id="MobiDB-lite"/>
    </source>
</evidence>
<feature type="compositionally biased region" description="Basic and acidic residues" evidence="1">
    <location>
        <begin position="80"/>
        <end position="95"/>
    </location>
</feature>
<dbReference type="AlphaFoldDB" id="F0SK63"/>
<accession>F0SK63</accession>
<feature type="region of interest" description="Disordered" evidence="1">
    <location>
        <begin position="71"/>
        <end position="116"/>
    </location>
</feature>
<sequence>MKGPGFRIRHDVRRVWQCPETGKTLKTSGDVTQLRSPFSRKPVFMQMLEDQPPARKQLDLDEILGHMLIEPESEPVAKAAPDKQLARENDTRTETMEPPPVQTESETAVAEDTEIR</sequence>
<reference evidence="3" key="1">
    <citation type="submission" date="2011-02" db="EMBL/GenBank/DDBJ databases">
        <title>The complete genome of Planctomyces brasiliensis DSM 5305.</title>
        <authorList>
            <person name="Lucas S."/>
            <person name="Copeland A."/>
            <person name="Lapidus A."/>
            <person name="Bruce D."/>
            <person name="Goodwin L."/>
            <person name="Pitluck S."/>
            <person name="Kyrpides N."/>
            <person name="Mavromatis K."/>
            <person name="Pagani I."/>
            <person name="Ivanova N."/>
            <person name="Ovchinnikova G."/>
            <person name="Lu M."/>
            <person name="Detter J.C."/>
            <person name="Han C."/>
            <person name="Land M."/>
            <person name="Hauser L."/>
            <person name="Markowitz V."/>
            <person name="Cheng J.-F."/>
            <person name="Hugenholtz P."/>
            <person name="Woyke T."/>
            <person name="Wu D."/>
            <person name="Tindall B."/>
            <person name="Pomrenke H.G."/>
            <person name="Brambilla E."/>
            <person name="Klenk H.-P."/>
            <person name="Eisen J.A."/>
        </authorList>
    </citation>
    <scope>NUCLEOTIDE SEQUENCE [LARGE SCALE GENOMIC DNA]</scope>
    <source>
        <strain evidence="3">ATCC 49424 / DSM 5305 / JCM 21570 / NBRC 103401 / IFAM 1448</strain>
    </source>
</reference>
<dbReference type="RefSeq" id="WP_013628514.1">
    <property type="nucleotide sequence ID" value="NC_015174.1"/>
</dbReference>
<name>F0SK63_RUBBR</name>
<dbReference type="OrthoDB" id="211247at2"/>
<organism evidence="2 3">
    <name type="scientific">Rubinisphaera brasiliensis (strain ATCC 49424 / DSM 5305 / JCM 21570 / IAM 15109 / NBRC 103401 / IFAM 1448)</name>
    <name type="common">Planctomyces brasiliensis</name>
    <dbReference type="NCBI Taxonomy" id="756272"/>
    <lineage>
        <taxon>Bacteria</taxon>
        <taxon>Pseudomonadati</taxon>
        <taxon>Planctomycetota</taxon>
        <taxon>Planctomycetia</taxon>
        <taxon>Planctomycetales</taxon>
        <taxon>Planctomycetaceae</taxon>
        <taxon>Rubinisphaera</taxon>
    </lineage>
</organism>
<proteinExistence type="predicted"/>
<protein>
    <submittedName>
        <fullName evidence="2">Uncharacterized protein</fullName>
    </submittedName>
</protein>
<dbReference type="STRING" id="756272.Plabr_2188"/>
<dbReference type="EMBL" id="CP002546">
    <property type="protein sequence ID" value="ADY59790.1"/>
    <property type="molecule type" value="Genomic_DNA"/>
</dbReference>